<keyword evidence="5" id="KW-0540">Nuclease</keyword>
<gene>
    <name evidence="5" type="ORF">B0F89_10760</name>
</gene>
<proteinExistence type="inferred from homology"/>
<keyword evidence="3" id="KW-0238">DNA-binding</keyword>
<dbReference type="CDD" id="cd17255">
    <property type="entry name" value="RMtype1_S_Fco49512ORF2615P-TRD2-CR2_like"/>
    <property type="match status" value="1"/>
</dbReference>
<dbReference type="RefSeq" id="WP_104411993.1">
    <property type="nucleotide sequence ID" value="NZ_PTIW01000007.1"/>
</dbReference>
<comment type="similarity">
    <text evidence="1">Belongs to the type-I restriction system S methylase family.</text>
</comment>
<organism evidence="5 6">
    <name type="scientific">Malaciobacter marinus</name>
    <dbReference type="NCBI Taxonomy" id="505249"/>
    <lineage>
        <taxon>Bacteria</taxon>
        <taxon>Pseudomonadati</taxon>
        <taxon>Campylobacterota</taxon>
        <taxon>Epsilonproteobacteria</taxon>
        <taxon>Campylobacterales</taxon>
        <taxon>Arcobacteraceae</taxon>
        <taxon>Malaciobacter</taxon>
    </lineage>
</organism>
<comment type="caution">
    <text evidence="5">The sequence shown here is derived from an EMBL/GenBank/DDBJ whole genome shotgun (WGS) entry which is preliminary data.</text>
</comment>
<dbReference type="InterPro" id="IPR000055">
    <property type="entry name" value="Restrct_endonuc_typeI_TRD"/>
</dbReference>
<feature type="domain" description="Type I restriction modification DNA specificity" evidence="4">
    <location>
        <begin position="37"/>
        <end position="201"/>
    </location>
</feature>
<feature type="domain" description="Type I restriction modification DNA specificity" evidence="4">
    <location>
        <begin position="260"/>
        <end position="407"/>
    </location>
</feature>
<protein>
    <submittedName>
        <fullName evidence="5">Restriction endonuclease S subunit</fullName>
    </submittedName>
</protein>
<keyword evidence="5" id="KW-0378">Hydrolase</keyword>
<evidence type="ECO:0000256" key="2">
    <source>
        <dbReference type="ARBA" id="ARBA00022747"/>
    </source>
</evidence>
<dbReference type="GO" id="GO:0009307">
    <property type="term" value="P:DNA restriction-modification system"/>
    <property type="evidence" value="ECO:0007669"/>
    <property type="project" value="UniProtKB-KW"/>
</dbReference>
<dbReference type="Gene3D" id="3.90.220.20">
    <property type="entry name" value="DNA methylase specificity domains"/>
    <property type="match status" value="2"/>
</dbReference>
<evidence type="ECO:0000259" key="4">
    <source>
        <dbReference type="Pfam" id="PF01420"/>
    </source>
</evidence>
<evidence type="ECO:0000313" key="6">
    <source>
        <dbReference type="Proteomes" id="UP000239861"/>
    </source>
</evidence>
<dbReference type="InterPro" id="IPR044946">
    <property type="entry name" value="Restrct_endonuc_typeI_TRD_sf"/>
</dbReference>
<evidence type="ECO:0000313" key="5">
    <source>
        <dbReference type="EMBL" id="PPK61824.1"/>
    </source>
</evidence>
<dbReference type="GO" id="GO:0004519">
    <property type="term" value="F:endonuclease activity"/>
    <property type="evidence" value="ECO:0007669"/>
    <property type="project" value="UniProtKB-KW"/>
</dbReference>
<dbReference type="SUPFAM" id="SSF116734">
    <property type="entry name" value="DNA methylase specificity domain"/>
    <property type="match status" value="2"/>
</dbReference>
<keyword evidence="2" id="KW-0680">Restriction system</keyword>
<evidence type="ECO:0000256" key="1">
    <source>
        <dbReference type="ARBA" id="ARBA00010923"/>
    </source>
</evidence>
<reference evidence="5 6" key="1">
    <citation type="submission" date="2018-02" db="EMBL/GenBank/DDBJ databases">
        <title>Subsurface microbial communities from deep shales in Ohio and West Virginia, USA.</title>
        <authorList>
            <person name="Wrighton K."/>
        </authorList>
    </citation>
    <scope>NUCLEOTIDE SEQUENCE [LARGE SCALE GENOMIC DNA]</scope>
    <source>
        <strain evidence="5 6">MARC-MIP3H16</strain>
    </source>
</reference>
<keyword evidence="5" id="KW-0255">Endonuclease</keyword>
<dbReference type="AlphaFoldDB" id="A0AB36ZZ02"/>
<accession>A0AB36ZZ02</accession>
<dbReference type="EMBL" id="PTIW01000007">
    <property type="protein sequence ID" value="PPK61824.1"/>
    <property type="molecule type" value="Genomic_DNA"/>
</dbReference>
<name>A0AB36ZZ02_9BACT</name>
<evidence type="ECO:0000256" key="3">
    <source>
        <dbReference type="ARBA" id="ARBA00023125"/>
    </source>
</evidence>
<dbReference type="GO" id="GO:0003677">
    <property type="term" value="F:DNA binding"/>
    <property type="evidence" value="ECO:0007669"/>
    <property type="project" value="UniProtKB-KW"/>
</dbReference>
<dbReference type="InterPro" id="IPR052021">
    <property type="entry name" value="Type-I_RS_S_subunit"/>
</dbReference>
<sequence length="450" mass="52206">MAGTLDSQVIEKFKEFQHRTKKYLDLDIEKVLFDKKTINEIVGDFIKGSTPKYSSRSTNTIVIKSGQARGNYNVFDFKNTAYLDLAKVKNPKYLQKGDILINTTGVGTAGRVTLFDLSGSYVSDSHITALRYDLNSFDKFYLLYFFVNYSFKKLEAMAEGSGGQVELRMDKIKPLVIPIPKDYNEKYKSIDIQKAIVEFLEFWKINYTDIFRQTVAHQKPILEKIKRALISATLKYDKTIVNSFNEYAKTKGIYINLSQVEFQEKNIDKIVDISRGKVISKKDLKQNGQYPVYSSQTKNEGLFGFIDSYMHDGDAITWTTDGKHAGTTFLRSGKFNYTNVCGLMTIKKEQDVNIHYLSYMTNLIFPKYVDRTSQNSKLMTHHLDDITIPIPYNSKVDSFEIQKALVEFWEMILNNIDKRFVKFDNIERLTDKIDEAFLYRTFSKIVWREE</sequence>
<dbReference type="Pfam" id="PF01420">
    <property type="entry name" value="Methylase_S"/>
    <property type="match status" value="2"/>
</dbReference>
<dbReference type="REBASE" id="266414">
    <property type="entry name" value="S.AmaH16ORF10761P"/>
</dbReference>
<dbReference type="Proteomes" id="UP000239861">
    <property type="component" value="Unassembled WGS sequence"/>
</dbReference>
<dbReference type="PANTHER" id="PTHR30408:SF13">
    <property type="entry name" value="TYPE I RESTRICTION ENZYME HINDI SPECIFICITY SUBUNIT"/>
    <property type="match status" value="1"/>
</dbReference>
<dbReference type="PANTHER" id="PTHR30408">
    <property type="entry name" value="TYPE-1 RESTRICTION ENZYME ECOKI SPECIFICITY PROTEIN"/>
    <property type="match status" value="1"/>
</dbReference>